<dbReference type="EMBL" id="JACVVK020000616">
    <property type="protein sequence ID" value="KAK7462577.1"/>
    <property type="molecule type" value="Genomic_DNA"/>
</dbReference>
<accession>A0ABD0J5W4</accession>
<organism evidence="1 2">
    <name type="scientific">Batillaria attramentaria</name>
    <dbReference type="NCBI Taxonomy" id="370345"/>
    <lineage>
        <taxon>Eukaryota</taxon>
        <taxon>Metazoa</taxon>
        <taxon>Spiralia</taxon>
        <taxon>Lophotrochozoa</taxon>
        <taxon>Mollusca</taxon>
        <taxon>Gastropoda</taxon>
        <taxon>Caenogastropoda</taxon>
        <taxon>Sorbeoconcha</taxon>
        <taxon>Cerithioidea</taxon>
        <taxon>Batillariidae</taxon>
        <taxon>Batillaria</taxon>
    </lineage>
</organism>
<dbReference type="Proteomes" id="UP001519460">
    <property type="component" value="Unassembled WGS sequence"/>
</dbReference>
<sequence>MLISQSSSSATVFGIRSFSSLRTRQQVVPRVVFPVLKTFAPVSANGCGIIRATKIHVDFDLCYLYDAVLKSSPGLACSHFAACKQHSRLIGLLRFNDDVIMKQPRTIDSELLDNHAVSSGMAKASLQLRSCCTGLLLGKKGDHLWHFVLQPHSHKSCSA</sequence>
<proteinExistence type="predicted"/>
<evidence type="ECO:0000313" key="1">
    <source>
        <dbReference type="EMBL" id="KAK7462577.1"/>
    </source>
</evidence>
<dbReference type="AlphaFoldDB" id="A0ABD0J5W4"/>
<keyword evidence="2" id="KW-1185">Reference proteome</keyword>
<reference evidence="1 2" key="1">
    <citation type="journal article" date="2023" name="Sci. Data">
        <title>Genome assembly of the Korean intertidal mud-creeper Batillaria attramentaria.</title>
        <authorList>
            <person name="Patra A.K."/>
            <person name="Ho P.T."/>
            <person name="Jun S."/>
            <person name="Lee S.J."/>
            <person name="Kim Y."/>
            <person name="Won Y.J."/>
        </authorList>
    </citation>
    <scope>NUCLEOTIDE SEQUENCE [LARGE SCALE GENOMIC DNA]</scope>
    <source>
        <strain evidence="1">Wonlab-2016</strain>
    </source>
</reference>
<gene>
    <name evidence="1" type="ORF">BaRGS_00038371</name>
</gene>
<comment type="caution">
    <text evidence="1">The sequence shown here is derived from an EMBL/GenBank/DDBJ whole genome shotgun (WGS) entry which is preliminary data.</text>
</comment>
<name>A0ABD0J5W4_9CAEN</name>
<protein>
    <submittedName>
        <fullName evidence="1">Uncharacterized protein</fullName>
    </submittedName>
</protein>
<evidence type="ECO:0000313" key="2">
    <source>
        <dbReference type="Proteomes" id="UP001519460"/>
    </source>
</evidence>